<dbReference type="RefSeq" id="WP_318349256.1">
    <property type="nucleotide sequence ID" value="NZ_AP018694.1"/>
</dbReference>
<gene>
    <name evidence="2" type="ORF">AQPE_0294</name>
</gene>
<protein>
    <recommendedName>
        <fullName evidence="1">Right handed beta helix domain-containing protein</fullName>
    </recommendedName>
</protein>
<proteinExistence type="predicted"/>
<dbReference type="AlphaFoldDB" id="A0A5K7S3T6"/>
<evidence type="ECO:0000313" key="3">
    <source>
        <dbReference type="Proteomes" id="UP001193389"/>
    </source>
</evidence>
<keyword evidence="3" id="KW-1185">Reference proteome</keyword>
<organism evidence="2 3">
    <name type="scientific">Aquipluma nitroreducens</name>
    <dbReference type="NCBI Taxonomy" id="2010828"/>
    <lineage>
        <taxon>Bacteria</taxon>
        <taxon>Pseudomonadati</taxon>
        <taxon>Bacteroidota</taxon>
        <taxon>Bacteroidia</taxon>
        <taxon>Marinilabiliales</taxon>
        <taxon>Prolixibacteraceae</taxon>
        <taxon>Aquipluma</taxon>
    </lineage>
</organism>
<dbReference type="Gene3D" id="2.160.20.10">
    <property type="entry name" value="Single-stranded right-handed beta-helix, Pectin lyase-like"/>
    <property type="match status" value="3"/>
</dbReference>
<dbReference type="InterPro" id="IPR011050">
    <property type="entry name" value="Pectin_lyase_fold/virulence"/>
</dbReference>
<sequence length="572" mass="63948">MKTNYKKLFGNLPLISIFLVVFFMSSSSIAPVEVRVAEFGAVPGDGKDDSKSIMAAIEHAKTKGIHSVRFDAGVYEFKGLSGWEDSERGKSTCYISLHDVSDLELTGEVDGQGNPATFWVKDNDLKEGQPAMLSVERGSNLTMRNIAVDLAPYYYSAGKVISINGDAVTIEVLQGHPVVDGQKAYIMGLYDFEARKAKIVRLTWDSNLPQWYVSGNKNSRNMTMNFKALAQSCQVGDGVFWFQGNYTGSILSFRGINGLLLENVHVLNGHGFPITNNFCHNITYRKVSIKPEGNRIATVCRDGFKIHCASGKVLMDGIHIEGCLGDDGQNIHGDWLAVAQKKSDKQLLVHAGRTILTSGKEVVLLDDQFHPAWRSRVVDCVPDDRDMLITFADPVPEWVHEKTPVEPQEWLPDSFHITNSVYRSTGRFGVLLKSSNTLIENSLFENNVAGIHIGGEWSWGYWLESTNPQHVEIRNCTFRDNHLEMRFAGQRMDMAISIASWTNPDKLGKPSEVLSGLMRDIRIHDNLFENESICVSLKNCSDVWFWNNTIKNCETDLLIDGKTTENINRSAK</sequence>
<dbReference type="SMART" id="SM00710">
    <property type="entry name" value="PbH1"/>
    <property type="match status" value="5"/>
</dbReference>
<feature type="domain" description="Right handed beta helix" evidence="1">
    <location>
        <begin position="415"/>
        <end position="554"/>
    </location>
</feature>
<dbReference type="Pfam" id="PF13229">
    <property type="entry name" value="Beta_helix"/>
    <property type="match status" value="1"/>
</dbReference>
<dbReference type="SUPFAM" id="SSF51126">
    <property type="entry name" value="Pectin lyase-like"/>
    <property type="match status" value="1"/>
</dbReference>
<dbReference type="EMBL" id="AP018694">
    <property type="protein sequence ID" value="BBE16157.1"/>
    <property type="molecule type" value="Genomic_DNA"/>
</dbReference>
<dbReference type="KEGG" id="anf:AQPE_0294"/>
<dbReference type="Proteomes" id="UP001193389">
    <property type="component" value="Chromosome"/>
</dbReference>
<dbReference type="InterPro" id="IPR039448">
    <property type="entry name" value="Beta_helix"/>
</dbReference>
<accession>A0A5K7S3T6</accession>
<evidence type="ECO:0000259" key="1">
    <source>
        <dbReference type="Pfam" id="PF13229"/>
    </source>
</evidence>
<dbReference type="InterPro" id="IPR006626">
    <property type="entry name" value="PbH1"/>
</dbReference>
<dbReference type="InterPro" id="IPR012334">
    <property type="entry name" value="Pectin_lyas_fold"/>
</dbReference>
<reference evidence="2" key="1">
    <citation type="journal article" date="2020" name="Int. J. Syst. Evol. Microbiol.">
        <title>Aquipluma nitroreducens gen. nov. sp. nov., a novel facultatively anaerobic bacterium isolated from a freshwater lake.</title>
        <authorList>
            <person name="Watanabe M."/>
            <person name="Kojima H."/>
            <person name="Fukui M."/>
        </authorList>
    </citation>
    <scope>NUCLEOTIDE SEQUENCE</scope>
    <source>
        <strain evidence="2">MeG22</strain>
    </source>
</reference>
<name>A0A5K7S3T6_9BACT</name>
<evidence type="ECO:0000313" key="2">
    <source>
        <dbReference type="EMBL" id="BBE16157.1"/>
    </source>
</evidence>